<reference evidence="3" key="1">
    <citation type="submission" date="2016-11" db="UniProtKB">
        <authorList>
            <consortium name="WormBaseParasite"/>
        </authorList>
    </citation>
    <scope>IDENTIFICATION</scope>
</reference>
<name>A0A1I7Z142_9BILA</name>
<feature type="compositionally biased region" description="Basic and acidic residues" evidence="1">
    <location>
        <begin position="45"/>
        <end position="56"/>
    </location>
</feature>
<accession>A0A1I7Z142</accession>
<evidence type="ECO:0000313" key="2">
    <source>
        <dbReference type="Proteomes" id="UP000095287"/>
    </source>
</evidence>
<proteinExistence type="predicted"/>
<protein>
    <submittedName>
        <fullName evidence="3">Uncharacterized protein</fullName>
    </submittedName>
</protein>
<dbReference type="Proteomes" id="UP000095287">
    <property type="component" value="Unplaced"/>
</dbReference>
<sequence length="89" mass="9618">MDINSKINMSLDEIIKLKRANNKAEKKGAPAKGPKGRGKAKFGKPTKDAGPSRKQDQYVLGAKTALVGVSRRTSVSSRPPPTQRLVLHP</sequence>
<keyword evidence="2" id="KW-1185">Reference proteome</keyword>
<organism evidence="2 3">
    <name type="scientific">Steinernema glaseri</name>
    <dbReference type="NCBI Taxonomy" id="37863"/>
    <lineage>
        <taxon>Eukaryota</taxon>
        <taxon>Metazoa</taxon>
        <taxon>Ecdysozoa</taxon>
        <taxon>Nematoda</taxon>
        <taxon>Chromadorea</taxon>
        <taxon>Rhabditida</taxon>
        <taxon>Tylenchina</taxon>
        <taxon>Panagrolaimomorpha</taxon>
        <taxon>Strongyloidoidea</taxon>
        <taxon>Steinernematidae</taxon>
        <taxon>Steinernema</taxon>
    </lineage>
</organism>
<feature type="region of interest" description="Disordered" evidence="1">
    <location>
        <begin position="69"/>
        <end position="89"/>
    </location>
</feature>
<feature type="compositionally biased region" description="Basic residues" evidence="1">
    <location>
        <begin position="34"/>
        <end position="44"/>
    </location>
</feature>
<evidence type="ECO:0000256" key="1">
    <source>
        <dbReference type="SAM" id="MobiDB-lite"/>
    </source>
</evidence>
<feature type="region of interest" description="Disordered" evidence="1">
    <location>
        <begin position="18"/>
        <end position="56"/>
    </location>
</feature>
<dbReference type="AlphaFoldDB" id="A0A1I7Z142"/>
<dbReference type="WBParaSite" id="L893_g21708.t1">
    <property type="protein sequence ID" value="L893_g21708.t1"/>
    <property type="gene ID" value="L893_g21708"/>
</dbReference>
<evidence type="ECO:0000313" key="3">
    <source>
        <dbReference type="WBParaSite" id="L893_g21708.t1"/>
    </source>
</evidence>